<evidence type="ECO:0000256" key="5">
    <source>
        <dbReference type="ARBA" id="ARBA00022801"/>
    </source>
</evidence>
<keyword evidence="6" id="KW-0443">Lipid metabolism</keyword>
<dbReference type="InterPro" id="IPR050565">
    <property type="entry name" value="LYPA1-2/EST-like"/>
</dbReference>
<evidence type="ECO:0000256" key="7">
    <source>
        <dbReference type="ARBA" id="ARBA00029392"/>
    </source>
</evidence>
<dbReference type="OrthoDB" id="2418081at2759"/>
<evidence type="ECO:0000256" key="2">
    <source>
        <dbReference type="ARBA" id="ARBA00012423"/>
    </source>
</evidence>
<evidence type="ECO:0000256" key="9">
    <source>
        <dbReference type="ARBA" id="ARBA00047337"/>
    </source>
</evidence>
<keyword evidence="4" id="KW-0719">Serine esterase</keyword>
<evidence type="ECO:0000313" key="11">
    <source>
        <dbReference type="EMBL" id="KAF7340117.1"/>
    </source>
</evidence>
<dbReference type="EC" id="3.1.2.22" evidence="2"/>
<evidence type="ECO:0000259" key="10">
    <source>
        <dbReference type="Pfam" id="PF02230"/>
    </source>
</evidence>
<gene>
    <name evidence="11" type="ORF">MVEN_01930100</name>
</gene>
<dbReference type="GO" id="GO:0008474">
    <property type="term" value="F:palmitoyl-(protein) hydrolase activity"/>
    <property type="evidence" value="ECO:0007669"/>
    <property type="project" value="UniProtKB-EC"/>
</dbReference>
<evidence type="ECO:0000256" key="4">
    <source>
        <dbReference type="ARBA" id="ARBA00022487"/>
    </source>
</evidence>
<organism evidence="11 12">
    <name type="scientific">Mycena venus</name>
    <dbReference type="NCBI Taxonomy" id="2733690"/>
    <lineage>
        <taxon>Eukaryota</taxon>
        <taxon>Fungi</taxon>
        <taxon>Dikarya</taxon>
        <taxon>Basidiomycota</taxon>
        <taxon>Agaricomycotina</taxon>
        <taxon>Agaricomycetes</taxon>
        <taxon>Agaricomycetidae</taxon>
        <taxon>Agaricales</taxon>
        <taxon>Marasmiineae</taxon>
        <taxon>Mycenaceae</taxon>
        <taxon>Mycena</taxon>
    </lineage>
</organism>
<comment type="catalytic activity">
    <reaction evidence="9">
        <text>S-hexadecanoyl-L-cysteinyl-[protein] + H2O = L-cysteinyl-[protein] + hexadecanoate + H(+)</text>
        <dbReference type="Rhea" id="RHEA:19233"/>
        <dbReference type="Rhea" id="RHEA-COMP:10131"/>
        <dbReference type="Rhea" id="RHEA-COMP:11032"/>
        <dbReference type="ChEBI" id="CHEBI:7896"/>
        <dbReference type="ChEBI" id="CHEBI:15377"/>
        <dbReference type="ChEBI" id="CHEBI:15378"/>
        <dbReference type="ChEBI" id="CHEBI:29950"/>
        <dbReference type="ChEBI" id="CHEBI:74151"/>
        <dbReference type="EC" id="3.1.2.22"/>
    </reaction>
</comment>
<reference evidence="11" key="1">
    <citation type="submission" date="2020-05" db="EMBL/GenBank/DDBJ databases">
        <title>Mycena genomes resolve the evolution of fungal bioluminescence.</title>
        <authorList>
            <person name="Tsai I.J."/>
        </authorList>
    </citation>
    <scope>NUCLEOTIDE SEQUENCE</scope>
    <source>
        <strain evidence="11">CCC161011</strain>
    </source>
</reference>
<dbReference type="PANTHER" id="PTHR10655:SF17">
    <property type="entry name" value="LYSOPHOSPHOLIPASE-LIKE PROTEIN 1"/>
    <property type="match status" value="1"/>
</dbReference>
<name>A0A8H6XGJ7_9AGAR</name>
<dbReference type="GO" id="GO:0006631">
    <property type="term" value="P:fatty acid metabolic process"/>
    <property type="evidence" value="ECO:0007669"/>
    <property type="project" value="UniProtKB-KW"/>
</dbReference>
<dbReference type="InterPro" id="IPR003140">
    <property type="entry name" value="PLipase/COase/thioEstase"/>
</dbReference>
<sequence length="243" mass="26713">MAPNTPTYFKIDSTRHSATVILIHGVGDSARGMYATANLFHQDPAFKHVKWILPQAPIRPITAHGNRNLRMPAWFDIFDFYNFQFQGTEDEAGMFESMASIEQLINQEIALGIDPSRIVLAGFMQGGALALLTGLTTQKKLAGLGILSGRLPMSRKIKEMAPPHASSLPIFWGYNVADPLSKFAFNRASVRFLTEEMGIPIASATGDARGIEFHSYEGLGTGIGQEELGDLGLWLKKVLPTHR</sequence>
<keyword evidence="12" id="KW-1185">Reference proteome</keyword>
<dbReference type="PANTHER" id="PTHR10655">
    <property type="entry name" value="LYSOPHOSPHOLIPASE-RELATED"/>
    <property type="match status" value="1"/>
</dbReference>
<comment type="caution">
    <text evidence="11">The sequence shown here is derived from an EMBL/GenBank/DDBJ whole genome shotgun (WGS) entry which is preliminary data.</text>
</comment>
<evidence type="ECO:0000256" key="1">
    <source>
        <dbReference type="ARBA" id="ARBA00006499"/>
    </source>
</evidence>
<dbReference type="Gene3D" id="3.40.50.1820">
    <property type="entry name" value="alpha/beta hydrolase"/>
    <property type="match status" value="1"/>
</dbReference>
<dbReference type="AlphaFoldDB" id="A0A8H6XGJ7"/>
<dbReference type="GO" id="GO:0052689">
    <property type="term" value="F:carboxylic ester hydrolase activity"/>
    <property type="evidence" value="ECO:0007669"/>
    <property type="project" value="UniProtKB-KW"/>
</dbReference>
<evidence type="ECO:0000256" key="8">
    <source>
        <dbReference type="ARBA" id="ARBA00031195"/>
    </source>
</evidence>
<evidence type="ECO:0000256" key="3">
    <source>
        <dbReference type="ARBA" id="ARBA00014923"/>
    </source>
</evidence>
<feature type="domain" description="Phospholipase/carboxylesterase/thioesterase" evidence="10">
    <location>
        <begin position="14"/>
        <end position="197"/>
    </location>
</feature>
<dbReference type="Proteomes" id="UP000620124">
    <property type="component" value="Unassembled WGS sequence"/>
</dbReference>
<evidence type="ECO:0000256" key="6">
    <source>
        <dbReference type="ARBA" id="ARBA00022832"/>
    </source>
</evidence>
<dbReference type="InterPro" id="IPR029058">
    <property type="entry name" value="AB_hydrolase_fold"/>
</dbReference>
<proteinExistence type="inferred from homology"/>
<comment type="similarity">
    <text evidence="1">Belongs to the AB hydrolase superfamily. AB hydrolase 2 family.</text>
</comment>
<comment type="function">
    <text evidence="7">Hydrolyzes fatty acids from S-acylated cysteine residues in proteins with a strong preference for palmitoylated G-alpha proteins over other acyl substrates. Mediates the deacylation of G-alpha proteins such as GPA1 in vivo, but has weak or no activity toward palmitoylated Ras proteins. Has weak lysophospholipase activity in vitro; however such activity may not exist in vivo.</text>
</comment>
<accession>A0A8H6XGJ7</accession>
<dbReference type="GO" id="GO:0005737">
    <property type="term" value="C:cytoplasm"/>
    <property type="evidence" value="ECO:0007669"/>
    <property type="project" value="TreeGrafter"/>
</dbReference>
<dbReference type="EMBL" id="JACAZI010000019">
    <property type="protein sequence ID" value="KAF7340117.1"/>
    <property type="molecule type" value="Genomic_DNA"/>
</dbReference>
<dbReference type="SUPFAM" id="SSF53474">
    <property type="entry name" value="alpha/beta-Hydrolases"/>
    <property type="match status" value="1"/>
</dbReference>
<protein>
    <recommendedName>
        <fullName evidence="3">Acyl-protein thioesterase 1</fullName>
        <ecNumber evidence="2">3.1.2.22</ecNumber>
    </recommendedName>
    <alternativeName>
        <fullName evidence="8">Palmitoyl-protein hydrolase</fullName>
    </alternativeName>
</protein>
<evidence type="ECO:0000313" key="12">
    <source>
        <dbReference type="Proteomes" id="UP000620124"/>
    </source>
</evidence>
<keyword evidence="5" id="KW-0378">Hydrolase</keyword>
<keyword evidence="6" id="KW-0276">Fatty acid metabolism</keyword>
<dbReference type="Pfam" id="PF02230">
    <property type="entry name" value="Abhydrolase_2"/>
    <property type="match status" value="1"/>
</dbReference>